<dbReference type="EMBL" id="KK914334">
    <property type="protein sequence ID" value="KDP40350.1"/>
    <property type="molecule type" value="Genomic_DNA"/>
</dbReference>
<organism evidence="3 4">
    <name type="scientific">Jatropha curcas</name>
    <name type="common">Barbados nut</name>
    <dbReference type="NCBI Taxonomy" id="180498"/>
    <lineage>
        <taxon>Eukaryota</taxon>
        <taxon>Viridiplantae</taxon>
        <taxon>Streptophyta</taxon>
        <taxon>Embryophyta</taxon>
        <taxon>Tracheophyta</taxon>
        <taxon>Spermatophyta</taxon>
        <taxon>Magnoliopsida</taxon>
        <taxon>eudicotyledons</taxon>
        <taxon>Gunneridae</taxon>
        <taxon>Pentapetalae</taxon>
        <taxon>rosids</taxon>
        <taxon>fabids</taxon>
        <taxon>Malpighiales</taxon>
        <taxon>Euphorbiaceae</taxon>
        <taxon>Crotonoideae</taxon>
        <taxon>Jatropheae</taxon>
        <taxon>Jatropha</taxon>
    </lineage>
</organism>
<dbReference type="AlphaFoldDB" id="A0A067L769"/>
<protein>
    <recommendedName>
        <fullName evidence="2">C2H2-type domain-containing protein</fullName>
    </recommendedName>
</protein>
<gene>
    <name evidence="3" type="ORF">JCGZ_02348</name>
</gene>
<evidence type="ECO:0000259" key="2">
    <source>
        <dbReference type="PROSITE" id="PS50157"/>
    </source>
</evidence>
<proteinExistence type="predicted"/>
<evidence type="ECO:0000313" key="4">
    <source>
        <dbReference type="Proteomes" id="UP000027138"/>
    </source>
</evidence>
<dbReference type="OrthoDB" id="1637570at2759"/>
<keyword evidence="1" id="KW-0862">Zinc</keyword>
<keyword evidence="4" id="KW-1185">Reference proteome</keyword>
<keyword evidence="1" id="KW-0479">Metal-binding</keyword>
<accession>A0A067L769</accession>
<name>A0A067L769_JATCU</name>
<sequence length="207" mass="23271">MAGYGWSMPKRPYNSPPQIACRICNHVFMSTQALIDHIESHMTEEDSAARRQLPLPPPPLMQPSPPAGLNFISCHRRANSLTQLNLSSPTHPLPFNPNAYNLPCNFQERNSSTNPMFSATPQMFSSRPTFQSPLSSMATKNSNYTMPFSLATSKKKLTMAEQASGDCTKPFLQQLEKPLTPYKNEFKGIHNNRNRSDLDMLDLTLKL</sequence>
<dbReference type="InterPro" id="IPR013087">
    <property type="entry name" value="Znf_C2H2_type"/>
</dbReference>
<feature type="domain" description="C2H2-type" evidence="2">
    <location>
        <begin position="19"/>
        <end position="46"/>
    </location>
</feature>
<dbReference type="PROSITE" id="PS50157">
    <property type="entry name" value="ZINC_FINGER_C2H2_2"/>
    <property type="match status" value="1"/>
</dbReference>
<reference evidence="3 4" key="1">
    <citation type="journal article" date="2014" name="PLoS ONE">
        <title>Global Analysis of Gene Expression Profiles in Physic Nut (Jatropha curcas L.) Seedlings Exposed to Salt Stress.</title>
        <authorList>
            <person name="Zhang L."/>
            <person name="Zhang C."/>
            <person name="Wu P."/>
            <person name="Chen Y."/>
            <person name="Li M."/>
            <person name="Jiang H."/>
            <person name="Wu G."/>
        </authorList>
    </citation>
    <scope>NUCLEOTIDE SEQUENCE [LARGE SCALE GENOMIC DNA]</scope>
    <source>
        <strain evidence="4">cv. GZQX0401</strain>
        <tissue evidence="3">Young leaves</tissue>
    </source>
</reference>
<dbReference type="Proteomes" id="UP000027138">
    <property type="component" value="Unassembled WGS sequence"/>
</dbReference>
<keyword evidence="1" id="KW-0863">Zinc-finger</keyword>
<dbReference type="PROSITE" id="PS00028">
    <property type="entry name" value="ZINC_FINGER_C2H2_1"/>
    <property type="match status" value="1"/>
</dbReference>
<evidence type="ECO:0000313" key="3">
    <source>
        <dbReference type="EMBL" id="KDP40350.1"/>
    </source>
</evidence>
<dbReference type="GO" id="GO:0008270">
    <property type="term" value="F:zinc ion binding"/>
    <property type="evidence" value="ECO:0007669"/>
    <property type="project" value="UniProtKB-KW"/>
</dbReference>
<evidence type="ECO:0000256" key="1">
    <source>
        <dbReference type="PROSITE-ProRule" id="PRU00042"/>
    </source>
</evidence>